<comment type="caution">
    <text evidence="3">The sequence shown here is derived from an EMBL/GenBank/DDBJ whole genome shotgun (WGS) entry which is preliminary data.</text>
</comment>
<dbReference type="InterPro" id="IPR007474">
    <property type="entry name" value="ApaG_domain"/>
</dbReference>
<accession>A0ABD3MNE6</accession>
<feature type="compositionally biased region" description="Polar residues" evidence="1">
    <location>
        <begin position="247"/>
        <end position="257"/>
    </location>
</feature>
<dbReference type="AlphaFoldDB" id="A0ABD3MNE6"/>
<dbReference type="Gene3D" id="2.60.40.1470">
    <property type="entry name" value="ApaG domain"/>
    <property type="match status" value="2"/>
</dbReference>
<gene>
    <name evidence="3" type="ORF">ACHAWU_003076</name>
</gene>
<evidence type="ECO:0000313" key="4">
    <source>
        <dbReference type="Proteomes" id="UP001530293"/>
    </source>
</evidence>
<reference evidence="3 4" key="1">
    <citation type="submission" date="2024-10" db="EMBL/GenBank/DDBJ databases">
        <title>Updated reference genomes for cyclostephanoid diatoms.</title>
        <authorList>
            <person name="Roberts W.R."/>
            <person name="Alverson A.J."/>
        </authorList>
    </citation>
    <scope>NUCLEOTIDE SEQUENCE [LARGE SCALE GENOMIC DNA]</scope>
    <source>
        <strain evidence="3 4">AJA232-27</strain>
    </source>
</reference>
<dbReference type="Proteomes" id="UP001530293">
    <property type="component" value="Unassembled WGS sequence"/>
</dbReference>
<dbReference type="EMBL" id="JALLBG020000095">
    <property type="protein sequence ID" value="KAL3765535.1"/>
    <property type="molecule type" value="Genomic_DNA"/>
</dbReference>
<dbReference type="InterPro" id="IPR036767">
    <property type="entry name" value="ApaG_sf"/>
</dbReference>
<proteinExistence type="predicted"/>
<protein>
    <recommendedName>
        <fullName evidence="2">ApaG domain-containing protein</fullName>
    </recommendedName>
</protein>
<dbReference type="PANTHER" id="PTHR14289:SF16">
    <property type="entry name" value="POLYMERASE DELTA-INTERACTING PROTEIN 2"/>
    <property type="match status" value="1"/>
</dbReference>
<evidence type="ECO:0000259" key="2">
    <source>
        <dbReference type="PROSITE" id="PS51087"/>
    </source>
</evidence>
<evidence type="ECO:0000256" key="1">
    <source>
        <dbReference type="SAM" id="MobiDB-lite"/>
    </source>
</evidence>
<organism evidence="3 4">
    <name type="scientific">Discostella pseudostelligera</name>
    <dbReference type="NCBI Taxonomy" id="259834"/>
    <lineage>
        <taxon>Eukaryota</taxon>
        <taxon>Sar</taxon>
        <taxon>Stramenopiles</taxon>
        <taxon>Ochrophyta</taxon>
        <taxon>Bacillariophyta</taxon>
        <taxon>Coscinodiscophyceae</taxon>
        <taxon>Thalassiosirophycidae</taxon>
        <taxon>Stephanodiscales</taxon>
        <taxon>Stephanodiscaceae</taxon>
        <taxon>Discostella</taxon>
    </lineage>
</organism>
<name>A0ABD3MNE6_9STRA</name>
<feature type="domain" description="ApaG" evidence="2">
    <location>
        <begin position="346"/>
        <end position="549"/>
    </location>
</feature>
<dbReference type="PROSITE" id="PS51087">
    <property type="entry name" value="APAG"/>
    <property type="match status" value="1"/>
</dbReference>
<dbReference type="Pfam" id="PF04379">
    <property type="entry name" value="DUF525"/>
    <property type="match status" value="1"/>
</dbReference>
<dbReference type="SUPFAM" id="SSF110069">
    <property type="entry name" value="ApaG-like"/>
    <property type="match status" value="1"/>
</dbReference>
<sequence>MPVLRHMAKQQQYLGQGRRMFSSRLALAAFQYKFDFERTRVHRRIPPMYARNYSTNYHNEIVSDVDDESMARHNTLSRRLYRILLRTCKQGVEIANRGNSLDNLVIGNKNDSNEADKTWILLQPPMDQRKYGFAKIVEARRGKHAGEKEINNLNLNKATCRMSVEDVGMAMEVLRFVHISLGGNADDDLDEYYLTGNPNLSIGDGGDVANDGGHAEESHGIAAAGRHSEGHYTQFIDEDEERGEGDPNTTVSEQKQWVENAEWDSDESDDDEDALESDESVLVTVKDLQNAIRIAFRANLIPPSQSMEDAQPISTIIARRHRDAIDACSQLSEQFSMWGNKSSISIDWTRGVRVVATSSLMLKPTSGTKRYAFSYRIRVENISDIIDSAIKNKDSDGDECNGPRLEHRAVQLLGRTWIISENISQEETSSSVLQRLLEQGSTQLNSDSEVLGSNQSRIVQTVNEPKTGAVGHLPVLGPGEVFEYMSGAELSTPNGCMEGCFHMASVDMQTTDSAHVGDEVEALKWKSNDERRFEIPVGKFGLVADEDAIR</sequence>
<keyword evidence="4" id="KW-1185">Reference proteome</keyword>
<feature type="compositionally biased region" description="Acidic residues" evidence="1">
    <location>
        <begin position="261"/>
        <end position="278"/>
    </location>
</feature>
<evidence type="ECO:0000313" key="3">
    <source>
        <dbReference type="EMBL" id="KAL3765535.1"/>
    </source>
</evidence>
<dbReference type="PANTHER" id="PTHR14289">
    <property type="entry name" value="F-BOX ONLY PROTEIN 3"/>
    <property type="match status" value="1"/>
</dbReference>
<feature type="region of interest" description="Disordered" evidence="1">
    <location>
        <begin position="239"/>
        <end position="278"/>
    </location>
</feature>